<keyword evidence="3" id="KW-1185">Reference proteome</keyword>
<evidence type="ECO:0000313" key="2">
    <source>
        <dbReference type="EMBL" id="QTE24313.1"/>
    </source>
</evidence>
<dbReference type="EMBL" id="CP071869">
    <property type="protein sequence ID" value="QTE24313.1"/>
    <property type="molecule type" value="Genomic_DNA"/>
</dbReference>
<protein>
    <submittedName>
        <fullName evidence="2">Uncharacterized protein</fullName>
    </submittedName>
</protein>
<name>A0A975H8N6_9FLAO</name>
<evidence type="ECO:0000313" key="3">
    <source>
        <dbReference type="Proteomes" id="UP000663920"/>
    </source>
</evidence>
<reference evidence="2 3" key="1">
    <citation type="submission" date="2021-03" db="EMBL/GenBank/DDBJ databases">
        <title>Complete genome of Polaribacter_sp.SM13.</title>
        <authorList>
            <person name="Jeong S.W."/>
            <person name="Bae J.W."/>
        </authorList>
    </citation>
    <scope>NUCLEOTIDE SEQUENCE [LARGE SCALE GENOMIC DNA]</scope>
    <source>
        <strain evidence="2 3">SM13</strain>
    </source>
</reference>
<organism evidence="2 3">
    <name type="scientific">Polaribacter cellanae</name>
    <dbReference type="NCBI Taxonomy" id="2818493"/>
    <lineage>
        <taxon>Bacteria</taxon>
        <taxon>Pseudomonadati</taxon>
        <taxon>Bacteroidota</taxon>
        <taxon>Flavobacteriia</taxon>
        <taxon>Flavobacteriales</taxon>
        <taxon>Flavobacteriaceae</taxon>
    </lineage>
</organism>
<feature type="transmembrane region" description="Helical" evidence="1">
    <location>
        <begin position="6"/>
        <end position="23"/>
    </location>
</feature>
<dbReference type="AlphaFoldDB" id="A0A975H8N6"/>
<gene>
    <name evidence="2" type="ORF">J3359_08650</name>
</gene>
<dbReference type="KEGG" id="pcea:J3359_08650"/>
<evidence type="ECO:0000256" key="1">
    <source>
        <dbReference type="SAM" id="Phobius"/>
    </source>
</evidence>
<dbReference type="Proteomes" id="UP000663920">
    <property type="component" value="Chromosome"/>
</dbReference>
<sequence>MGLFKIALIICISSIVILFITYKKGSRQDMLSYISTLMATLFGVLLAVTLSNRSNINKEKKDTIKLINTANTIVSSSYNYSRVIHKYVEELAKDSIANSNKIKIVIKRNPLPYPEMLKSILTNQIVSKNISEYMQKVIYNNLYNLKKTHNFADIFDYENVLEELKLALELEAKYQQEKISLSVMIDTYNKEIKLLGEKYSIYNSNTIDYIYNEQEK</sequence>
<keyword evidence="1" id="KW-1133">Transmembrane helix</keyword>
<keyword evidence="1" id="KW-0472">Membrane</keyword>
<dbReference type="RefSeq" id="WP_208080285.1">
    <property type="nucleotide sequence ID" value="NZ_CP071869.1"/>
</dbReference>
<keyword evidence="1" id="KW-0812">Transmembrane</keyword>
<proteinExistence type="predicted"/>
<feature type="transmembrane region" description="Helical" evidence="1">
    <location>
        <begin position="30"/>
        <end position="50"/>
    </location>
</feature>
<accession>A0A975H8N6</accession>